<comment type="caution">
    <text evidence="1">The sequence shown here is derived from an EMBL/GenBank/DDBJ whole genome shotgun (WGS) entry which is preliminary data.</text>
</comment>
<proteinExistence type="predicted"/>
<protein>
    <recommendedName>
        <fullName evidence="3">Secreted protein</fullName>
    </recommendedName>
</protein>
<evidence type="ECO:0000313" key="2">
    <source>
        <dbReference type="Proteomes" id="UP001229346"/>
    </source>
</evidence>
<keyword evidence="2" id="KW-1185">Reference proteome</keyword>
<organism evidence="1 2">
    <name type="scientific">Paenibacillus harenae</name>
    <dbReference type="NCBI Taxonomy" id="306543"/>
    <lineage>
        <taxon>Bacteria</taxon>
        <taxon>Bacillati</taxon>
        <taxon>Bacillota</taxon>
        <taxon>Bacilli</taxon>
        <taxon>Bacillales</taxon>
        <taxon>Paenibacillaceae</taxon>
        <taxon>Paenibacillus</taxon>
    </lineage>
</organism>
<sequence>MILISALNLIVTGKPAIQESGMGADRNCRMTRTSTDSIPRKSRFFFILSEHILVTSQCQECVPIAECGQQYVPIPDS</sequence>
<dbReference type="EMBL" id="JAUSSU010000006">
    <property type="protein sequence ID" value="MDQ0113811.1"/>
    <property type="molecule type" value="Genomic_DNA"/>
</dbReference>
<name>A0ABT9U2F6_PAEHA</name>
<gene>
    <name evidence="1" type="ORF">J2T15_003254</name>
</gene>
<reference evidence="1 2" key="1">
    <citation type="submission" date="2023-07" db="EMBL/GenBank/DDBJ databases">
        <title>Sorghum-associated microbial communities from plants grown in Nebraska, USA.</title>
        <authorList>
            <person name="Schachtman D."/>
        </authorList>
    </citation>
    <scope>NUCLEOTIDE SEQUENCE [LARGE SCALE GENOMIC DNA]</scope>
    <source>
        <strain evidence="1 2">CC482</strain>
    </source>
</reference>
<dbReference type="Proteomes" id="UP001229346">
    <property type="component" value="Unassembled WGS sequence"/>
</dbReference>
<accession>A0ABT9U2F6</accession>
<evidence type="ECO:0000313" key="1">
    <source>
        <dbReference type="EMBL" id="MDQ0113811.1"/>
    </source>
</evidence>
<evidence type="ECO:0008006" key="3">
    <source>
        <dbReference type="Google" id="ProtNLM"/>
    </source>
</evidence>